<dbReference type="SUPFAM" id="SSF54637">
    <property type="entry name" value="Thioesterase/thiol ester dehydrase-isomerase"/>
    <property type="match status" value="1"/>
</dbReference>
<dbReference type="FunFam" id="3.10.129.10:FF:000022">
    <property type="entry name" value="Phenylacetic acid degradation protein"/>
    <property type="match status" value="1"/>
</dbReference>
<dbReference type="GO" id="GO:0016289">
    <property type="term" value="F:acyl-CoA hydrolase activity"/>
    <property type="evidence" value="ECO:0007669"/>
    <property type="project" value="TreeGrafter"/>
</dbReference>
<dbReference type="Proteomes" id="UP000595332">
    <property type="component" value="Chromosome"/>
</dbReference>
<evidence type="ECO:0000256" key="1">
    <source>
        <dbReference type="ARBA" id="ARBA00008324"/>
    </source>
</evidence>
<evidence type="ECO:0000313" key="4">
    <source>
        <dbReference type="EMBL" id="BBB29697.1"/>
    </source>
</evidence>
<dbReference type="Pfam" id="PF03061">
    <property type="entry name" value="4HBT"/>
    <property type="match status" value="1"/>
</dbReference>
<dbReference type="InterPro" id="IPR029069">
    <property type="entry name" value="HotDog_dom_sf"/>
</dbReference>
<dbReference type="InterPro" id="IPR006683">
    <property type="entry name" value="Thioestr_dom"/>
</dbReference>
<dbReference type="EC" id="3.1.2.-" evidence="4"/>
<keyword evidence="2 4" id="KW-0378">Hydrolase</keyword>
<evidence type="ECO:0000256" key="2">
    <source>
        <dbReference type="ARBA" id="ARBA00022801"/>
    </source>
</evidence>
<evidence type="ECO:0000313" key="5">
    <source>
        <dbReference type="Proteomes" id="UP000595332"/>
    </source>
</evidence>
<dbReference type="PANTHER" id="PTHR42856">
    <property type="entry name" value="ACYL-COENZYME A THIOESTERASE PAAI"/>
    <property type="match status" value="1"/>
</dbReference>
<proteinExistence type="inferred from homology"/>
<feature type="domain" description="Thioesterase" evidence="3">
    <location>
        <begin position="52"/>
        <end position="124"/>
    </location>
</feature>
<name>A0A7R6PNI6_9GAMM</name>
<dbReference type="CDD" id="cd03443">
    <property type="entry name" value="PaaI_thioesterase"/>
    <property type="match status" value="1"/>
</dbReference>
<keyword evidence="5" id="KW-1185">Reference proteome</keyword>
<sequence>MTADQLAKACSTAMHANDHAAQTLGMDIIEIRSGYAHLEMTVRKDMLNGHAICHGGIIFTLADTAFAHACNSYNKVTVASGCSIDFAAPGREGDRLKAIAQERHRKGRTGIYDITVYNQKDETLAFFRGKSHQINGVLIDEPEDLAPPSAQQENNS</sequence>
<dbReference type="InterPro" id="IPR052723">
    <property type="entry name" value="Acyl-CoA_thioesterase_PaaI"/>
</dbReference>
<dbReference type="NCBIfam" id="TIGR00369">
    <property type="entry name" value="unchar_dom_1"/>
    <property type="match status" value="1"/>
</dbReference>
<dbReference type="EMBL" id="AP014546">
    <property type="protein sequence ID" value="BBB29697.1"/>
    <property type="molecule type" value="Genomic_DNA"/>
</dbReference>
<dbReference type="RefSeq" id="WP_201350295.1">
    <property type="nucleotide sequence ID" value="NZ_AP014546.1"/>
</dbReference>
<reference evidence="4 5" key="1">
    <citation type="journal article" date="2008" name="Int. J. Syst. Evol. Microbiol.">
        <title>Neptunomonas japonica sp. nov., an Osedax japonicus symbiont-like bacterium isolated from sediment adjacent to sperm whale carcasses off Kagoshima, Japan.</title>
        <authorList>
            <person name="Miyazaki M."/>
            <person name="Nogi Y."/>
            <person name="Fujiwara Y."/>
            <person name="Kawato M."/>
            <person name="Kubokawa K."/>
            <person name="Horikoshi K."/>
        </authorList>
    </citation>
    <scope>NUCLEOTIDE SEQUENCE [LARGE SCALE GENOMIC DNA]</scope>
    <source>
        <strain evidence="4 5">JAMM 1380</strain>
    </source>
</reference>
<dbReference type="KEGG" id="njp:NEJAP_1746"/>
<dbReference type="InterPro" id="IPR011973">
    <property type="entry name" value="PaaD"/>
</dbReference>
<evidence type="ECO:0000259" key="3">
    <source>
        <dbReference type="Pfam" id="PF03061"/>
    </source>
</evidence>
<dbReference type="InterPro" id="IPR003736">
    <property type="entry name" value="PAAI_dom"/>
</dbReference>
<comment type="similarity">
    <text evidence="1">Belongs to the thioesterase PaaI family.</text>
</comment>
<dbReference type="PANTHER" id="PTHR42856:SF1">
    <property type="entry name" value="ACYL-COENZYME A THIOESTERASE PAAI"/>
    <property type="match status" value="1"/>
</dbReference>
<organism evidence="4 5">
    <name type="scientific">Neptunomonas japonica JAMM 1380</name>
    <dbReference type="NCBI Taxonomy" id="1441457"/>
    <lineage>
        <taxon>Bacteria</taxon>
        <taxon>Pseudomonadati</taxon>
        <taxon>Pseudomonadota</taxon>
        <taxon>Gammaproteobacteria</taxon>
        <taxon>Oceanospirillales</taxon>
        <taxon>Oceanospirillaceae</taxon>
        <taxon>Neptunomonas</taxon>
    </lineage>
</organism>
<dbReference type="Gene3D" id="3.10.129.10">
    <property type="entry name" value="Hotdog Thioesterase"/>
    <property type="match status" value="1"/>
</dbReference>
<dbReference type="NCBIfam" id="TIGR02286">
    <property type="entry name" value="PaaD"/>
    <property type="match status" value="1"/>
</dbReference>
<dbReference type="AlphaFoldDB" id="A0A7R6PNI6"/>
<gene>
    <name evidence="4" type="primary">paaI</name>
    <name evidence="4" type="ORF">NEJAP_1746</name>
</gene>
<protein>
    <submittedName>
        <fullName evidence="4">Acyl-CoA thioesterase</fullName>
        <ecNumber evidence="4">3.1.2.-</ecNumber>
    </submittedName>
</protein>
<accession>A0A7R6PNI6</accession>